<dbReference type="RefSeq" id="WP_077832295.1">
    <property type="nucleotide sequence ID" value="NZ_CP096983.1"/>
</dbReference>
<name>A0A1S8KYY3_9CLOT</name>
<dbReference type="AlphaFoldDB" id="A0A1S8KYY3"/>
<dbReference type="EMBL" id="CP096983">
    <property type="protein sequence ID" value="URZ12822.1"/>
    <property type="molecule type" value="Genomic_DNA"/>
</dbReference>
<reference evidence="1 2" key="1">
    <citation type="submission" date="2022-04" db="EMBL/GenBank/DDBJ databases">
        <title>Genome sequence of C. roseum typestrain.</title>
        <authorList>
            <person name="Poehlein A."/>
            <person name="Schoch T."/>
            <person name="Duerre P."/>
            <person name="Daniel R."/>
        </authorList>
    </citation>
    <scope>NUCLEOTIDE SEQUENCE [LARGE SCALE GENOMIC DNA]</scope>
    <source>
        <strain evidence="1 2">DSM 7320</strain>
    </source>
</reference>
<evidence type="ECO:0000313" key="2">
    <source>
        <dbReference type="Proteomes" id="UP000190951"/>
    </source>
</evidence>
<gene>
    <name evidence="1" type="ORF">CROST_035670</name>
</gene>
<organism evidence="1 2">
    <name type="scientific">Clostridium felsineum</name>
    <dbReference type="NCBI Taxonomy" id="36839"/>
    <lineage>
        <taxon>Bacteria</taxon>
        <taxon>Bacillati</taxon>
        <taxon>Bacillota</taxon>
        <taxon>Clostridia</taxon>
        <taxon>Eubacteriales</taxon>
        <taxon>Clostridiaceae</taxon>
        <taxon>Clostridium</taxon>
    </lineage>
</organism>
<sequence>MSELVIGISTIDMGSARRGVNSTLDLIGTAKRNLTSALHKLETDSNSSRLRTKIDEIGKEYKAMQQLETRIDKVGKNIDYAVNKFQEVDNNCASKLKSSSYTYRKSVGLLTNKEKYGSFVGGCLDWGQAAKKKIDNTFEGIKDYVVDKWDKAMSAMKNFWDKYGNLIKNIAIIVAEVAAIALTIASGVGVIGAIGIIYSLATIVDSGEQIMGVNHSNFVEEGEKYLFGDKWGDRIYYGSSLLLGLKGGYDSFKSIGQAEKAITVAKTGVNEANTALKESREVYDAKKLAMGIKSEEKLSSAQSVASEAASNYNNIKNDANATVKQVKNAKNELEKAKDIVSSAQKQVSKEEKILNKGKSIVNQKSIDLNNAKGVLSQAINAKRKSIYSTVSPFPMMYSEDTYKGVYDNFIKDSK</sequence>
<accession>A0A1S8KYY3</accession>
<dbReference type="STRING" id="84029.CROST_39030"/>
<proteinExistence type="predicted"/>
<evidence type="ECO:0000313" key="1">
    <source>
        <dbReference type="EMBL" id="URZ12822.1"/>
    </source>
</evidence>
<dbReference type="KEGG" id="crw:CROST_035670"/>
<protein>
    <submittedName>
        <fullName evidence="1">Uncharacterized protein</fullName>
    </submittedName>
</protein>
<keyword evidence="2" id="KW-1185">Reference proteome</keyword>
<dbReference type="Proteomes" id="UP000190951">
    <property type="component" value="Chromosome"/>
</dbReference>